<proteinExistence type="predicted"/>
<gene>
    <name evidence="2" type="ORF">GCM10010468_61510</name>
</gene>
<dbReference type="RefSeq" id="WP_344835341.1">
    <property type="nucleotide sequence ID" value="NZ_BAAAUV010000021.1"/>
</dbReference>
<comment type="caution">
    <text evidence="2">The sequence shown here is derived from an EMBL/GenBank/DDBJ whole genome shotgun (WGS) entry which is preliminary data.</text>
</comment>
<dbReference type="EMBL" id="BAAAUV010000021">
    <property type="protein sequence ID" value="GAA3230795.1"/>
    <property type="molecule type" value="Genomic_DNA"/>
</dbReference>
<organism evidence="2 3">
    <name type="scientific">Actinocorallia longicatena</name>
    <dbReference type="NCBI Taxonomy" id="111803"/>
    <lineage>
        <taxon>Bacteria</taxon>
        <taxon>Bacillati</taxon>
        <taxon>Actinomycetota</taxon>
        <taxon>Actinomycetes</taxon>
        <taxon>Streptosporangiales</taxon>
        <taxon>Thermomonosporaceae</taxon>
        <taxon>Actinocorallia</taxon>
    </lineage>
</organism>
<protein>
    <submittedName>
        <fullName evidence="2">Uncharacterized protein</fullName>
    </submittedName>
</protein>
<accession>A0ABP6QIM7</accession>
<evidence type="ECO:0000313" key="3">
    <source>
        <dbReference type="Proteomes" id="UP001501237"/>
    </source>
</evidence>
<name>A0ABP6QIM7_9ACTN</name>
<evidence type="ECO:0000313" key="2">
    <source>
        <dbReference type="EMBL" id="GAA3230795.1"/>
    </source>
</evidence>
<feature type="region of interest" description="Disordered" evidence="1">
    <location>
        <begin position="138"/>
        <end position="171"/>
    </location>
</feature>
<dbReference type="Proteomes" id="UP001501237">
    <property type="component" value="Unassembled WGS sequence"/>
</dbReference>
<keyword evidence="3" id="KW-1185">Reference proteome</keyword>
<reference evidence="3" key="1">
    <citation type="journal article" date="2019" name="Int. J. Syst. Evol. Microbiol.">
        <title>The Global Catalogue of Microorganisms (GCM) 10K type strain sequencing project: providing services to taxonomists for standard genome sequencing and annotation.</title>
        <authorList>
            <consortium name="The Broad Institute Genomics Platform"/>
            <consortium name="The Broad Institute Genome Sequencing Center for Infectious Disease"/>
            <person name="Wu L."/>
            <person name="Ma J."/>
        </authorList>
    </citation>
    <scope>NUCLEOTIDE SEQUENCE [LARGE SCALE GENOMIC DNA]</scope>
    <source>
        <strain evidence="3">JCM 9377</strain>
    </source>
</reference>
<evidence type="ECO:0000256" key="1">
    <source>
        <dbReference type="SAM" id="MobiDB-lite"/>
    </source>
</evidence>
<sequence length="171" mass="19116">MTEALVDEAMKKSGLVWLELDRARPAWHLWHDGAAYVLTGGADEQPLPGLPEASTVTVLVRSKDKGSQLVRWVAEVAEIPAGTPEWDEITPLLFKERLNARPQPEDEHERGKAHNPVPRWSHQSWLLKLTPTGEILPPPDGYAAVRPVETPAANTTRKPFMIGGKRRKIDR</sequence>